<keyword evidence="5 7" id="KW-0472">Membrane</keyword>
<evidence type="ECO:0000256" key="7">
    <source>
        <dbReference type="SAM" id="Phobius"/>
    </source>
</evidence>
<name>V5T8T4_FRANO</name>
<dbReference type="InterPro" id="IPR005498">
    <property type="entry name" value="T4SS_VirB10/TraB/TrbI"/>
</dbReference>
<evidence type="ECO:0000256" key="6">
    <source>
        <dbReference type="SAM" id="MobiDB-lite"/>
    </source>
</evidence>
<reference evidence="8" key="1">
    <citation type="journal article" date="2014" name="Genome">
        <title>Comparative analyses of a putative Francisella conjugative element.</title>
        <authorList>
            <person name="Siddaramappa S."/>
            <person name="Challacombe J.F."/>
            <person name="Petersen J.M."/>
            <person name="Pillai S."/>
            <person name="Kuske C.R."/>
        </authorList>
    </citation>
    <scope>NUCLEOTIDE SEQUENCE</scope>
    <source>
        <strain evidence="8">PA10-7858</strain>
        <plasmid evidence="8">pFNPA10</plasmid>
    </source>
</reference>
<keyword evidence="3 7" id="KW-0812">Transmembrane</keyword>
<dbReference type="Pfam" id="PF03743">
    <property type="entry name" value="TrbI"/>
    <property type="match status" value="1"/>
</dbReference>
<dbReference type="GO" id="GO:0016020">
    <property type="term" value="C:membrane"/>
    <property type="evidence" value="ECO:0007669"/>
    <property type="project" value="UniProtKB-SubCell"/>
</dbReference>
<dbReference type="InterPro" id="IPR042217">
    <property type="entry name" value="T4SS_VirB10/TrbI"/>
</dbReference>
<evidence type="ECO:0000256" key="4">
    <source>
        <dbReference type="ARBA" id="ARBA00022989"/>
    </source>
</evidence>
<feature type="transmembrane region" description="Helical" evidence="7">
    <location>
        <begin position="21"/>
        <end position="39"/>
    </location>
</feature>
<keyword evidence="4 7" id="KW-1133">Transmembrane helix</keyword>
<proteinExistence type="inferred from homology"/>
<evidence type="ECO:0000256" key="1">
    <source>
        <dbReference type="ARBA" id="ARBA00004167"/>
    </source>
</evidence>
<dbReference type="Gene3D" id="2.40.128.260">
    <property type="entry name" value="Type IV secretion system, VirB10/TraB/TrbI"/>
    <property type="match status" value="1"/>
</dbReference>
<comment type="subcellular location">
    <subcellularLocation>
        <location evidence="1">Membrane</location>
        <topology evidence="1">Single-pass membrane protein</topology>
    </subcellularLocation>
</comment>
<dbReference type="AlphaFoldDB" id="V5T8T4"/>
<protein>
    <submittedName>
        <fullName evidence="8">Conjugal transfer protein TrbI</fullName>
    </submittedName>
</protein>
<feature type="region of interest" description="Disordered" evidence="6">
    <location>
        <begin position="470"/>
        <end position="492"/>
    </location>
</feature>
<dbReference type="RefSeq" id="WP_023893562.1">
    <property type="nucleotide sequence ID" value="NC_023026.1"/>
</dbReference>
<accession>V5T8T4</accession>
<evidence type="ECO:0000256" key="5">
    <source>
        <dbReference type="ARBA" id="ARBA00023136"/>
    </source>
</evidence>
<sequence>MDFKEFKKWTGYGHMNPFAKSVLVMFFMGVLGIILYLALESPKAETKPTTIISSKSQDLAKKEIRKLREEKGGLWYENYVIVNGVKYQAQFNDDGTILVDRGHGNYVDLSRLTKGKGTLVNKDRALYLLNDADKKLYDLNPGDITVADEDIVKILPDNKFEGYIGDDLLYENGQLKIIGADGIKRNALEGKIYTVNNKPMKYRNGILVPLDQSINHEPDGSYIAKSGKNGKLSYYKKVNGGLVKIQKSDIPNNAEVFLDGSETRLVDGNLVPLEDYQNSISSLDELDKAGENDYILRKLINGEPQYFKVTDGQEIAIKAEDVPNHAIVYYKDKPYIKGLDGKLTPLKKKKGMPFVKGGKVYVVGADGKPKIAKNYEMIVSDGKKYQARNGKVYELTPEEVTELSKFSNVVALVDGEYRNLANGDLKKLRNGEIVIRNGAAYRYFNGEFYLLSPEEIQAIKEQQQQIQAEKKVDEITQEQTTNTDQVQNEDEDDYFDPSLYVASRSSMTFRANIPSSDTTKVSNAGLTAQEKQRQALNDSLLAGLNNKEDTPYTEQNNQAGKKSWLEDQKNKDKDNTPTPLKSPFTALVGTVIDATLTTGINSDLPGTITAVVNTPVYDTVTHNYLLIPQGTQLIGAYDSQVSYGQKRVLMAWNILVFPDGRKVNISGMQGVDLTGAAGMEGEVDNHYYELFKNVAMMSIFGAGVQYASGLTAGGGGNIDGIQLIAASIGQQIGQTGIQLIQKTLNIQPTITIQAGERFKVLLSGDVVFKGPYKYAPALQFVNKP</sequence>
<keyword evidence="8" id="KW-0614">Plasmid</keyword>
<dbReference type="CDD" id="cd16429">
    <property type="entry name" value="VirB10"/>
    <property type="match status" value="1"/>
</dbReference>
<comment type="similarity">
    <text evidence="2">Belongs to the TrbI/VirB10 family.</text>
</comment>
<gene>
    <name evidence="8" type="ORF">N894_0012</name>
</gene>
<geneLocation type="plasmid" evidence="8">
    <name>pFNPA10</name>
</geneLocation>
<evidence type="ECO:0000313" key="8">
    <source>
        <dbReference type="EMBL" id="AHB60780.1"/>
    </source>
</evidence>
<feature type="compositionally biased region" description="Basic and acidic residues" evidence="6">
    <location>
        <begin position="563"/>
        <end position="575"/>
    </location>
</feature>
<feature type="compositionally biased region" description="Polar residues" evidence="6">
    <location>
        <begin position="477"/>
        <end position="486"/>
    </location>
</feature>
<organism evidence="8">
    <name type="scientific">Francisella tularensis subsp. novicida PA10-7858</name>
    <dbReference type="NCBI Taxonomy" id="1386968"/>
    <lineage>
        <taxon>Bacteria</taxon>
        <taxon>Pseudomonadati</taxon>
        <taxon>Pseudomonadota</taxon>
        <taxon>Gammaproteobacteria</taxon>
        <taxon>Thiotrichales</taxon>
        <taxon>Francisellaceae</taxon>
        <taxon>Francisella</taxon>
    </lineage>
</organism>
<dbReference type="EMBL" id="KF640086">
    <property type="protein sequence ID" value="AHB60780.1"/>
    <property type="molecule type" value="Genomic_DNA"/>
</dbReference>
<evidence type="ECO:0000256" key="2">
    <source>
        <dbReference type="ARBA" id="ARBA00010265"/>
    </source>
</evidence>
<feature type="region of interest" description="Disordered" evidence="6">
    <location>
        <begin position="544"/>
        <end position="580"/>
    </location>
</feature>
<evidence type="ECO:0000256" key="3">
    <source>
        <dbReference type="ARBA" id="ARBA00022692"/>
    </source>
</evidence>